<reference evidence="1" key="1">
    <citation type="submission" date="2020-08" db="EMBL/GenBank/DDBJ databases">
        <title>Genome public.</title>
        <authorList>
            <person name="Liu C."/>
            <person name="Sun Q."/>
        </authorList>
    </citation>
    <scope>NUCLEOTIDE SEQUENCE</scope>
    <source>
        <strain evidence="1">NSJ-32</strain>
    </source>
</reference>
<dbReference type="AlphaFoldDB" id="A0A926I0U3"/>
<dbReference type="PANTHER" id="PTHR36848">
    <property type="entry name" value="DNA-BINDING PROTEIN (PUTATIVE SECRETED PROTEIN)-RELATED"/>
    <property type="match status" value="1"/>
</dbReference>
<dbReference type="PANTHER" id="PTHR36848:SF2">
    <property type="entry name" value="SECRETED PROTEIN"/>
    <property type="match status" value="1"/>
</dbReference>
<proteinExistence type="predicted"/>
<accession>A0A926I0U3</accession>
<evidence type="ECO:0000313" key="2">
    <source>
        <dbReference type="Proteomes" id="UP000657006"/>
    </source>
</evidence>
<name>A0A926I0U3_9FIRM</name>
<sequence>MGMDANWEAQFQNPPSKFRGAPFWAWNCKLDKELMTREVDYFKEMGLGGFHMHCRTGMDTPYLSDEFMDIVRAVVQKAEKENMLAWLYDEDRWPSGFAGGLVTKDEQYRSRYLVFTPVNQDTRHDNSQILTSGMSTMSSGHGTLLARFDVKLEDGFLKGYRRLKDGEDGENVWYAYMEISLPSPWWNNYTYLDTLNPKAVERFVEVTHERYKEAVGDYFGTVIPAIFTDEPQFAHKTTLGFAGEKKEVILPYTDDIPDSYQEQYGEDFFDTLPELFWELPDGKISVARYRYHDHIAERFSSAFADTVGGWCKRNGLELTGHLMEEPTLESQTHALGEAMRSYRNFQRPGIDILCDNREYSTAKQCQSAVHQYGYAGMTSELYGVTNWDFDFRGHKLQGDWQAALGVTTRVHHLSWTSMAGEAKRDYPASIFYQSPWYKEYPLIEDHFARVNTALTSGKPDVKIGVIHPIESYWLYWGPKEQTAAKRQQMEQQFSQIIEWLLFGLQDFDFIAESLLPSQQPELMEGKTFDVGEMAYDVVIVPGCVTLRSTTVQRLQAFVEAGGQVIFMGEPAKYMDAVPSTVPAQIAAQAARIPFDRTALMEMLEPVRQLDIRTESGARSNRYIYQMRTDAEGKWLFIANGKKAEKPDRPLVNQIHILLNGVYTLEEYDTLRGTHRTAAVGYENGKTELIRDLYEHDSLLLRLEPVTKAADCPAPAPAKSQWTRLEKVWGPTPVTLSEPNVLLLDMAEYSLDQEAWHDTEEVLRIDNILRARLGYPLKMEAFAQPWSVEKTRTPEHSLRLRFHFDAKVAVDKAQLALETPELCTITFNGKPVSNTPVGYFTDMFIKTVELGAIQKGDNTLLLEMPYMQESNLEWCYVLGDFGVEARGARAWVTEPVRSLDFSDWTHQGLPFYGANVTYEWTVDVEDGEYAVEIDKFRAPVIAVAVDGKDAGRIALLPYRVELGHLSAGRHTISIKVFGNRFGSFGQLHCSMDTVYWCGPGAWRTKDAEYSYEYQFRRTGLLMAPVLLKKSI</sequence>
<dbReference type="InterPro" id="IPR029062">
    <property type="entry name" value="Class_I_gatase-like"/>
</dbReference>
<organism evidence="1 2">
    <name type="scientific">Bianquea renquensis</name>
    <dbReference type="NCBI Taxonomy" id="2763661"/>
    <lineage>
        <taxon>Bacteria</taxon>
        <taxon>Bacillati</taxon>
        <taxon>Bacillota</taxon>
        <taxon>Clostridia</taxon>
        <taxon>Eubacteriales</taxon>
        <taxon>Bianqueaceae</taxon>
        <taxon>Bianquea</taxon>
    </lineage>
</organism>
<keyword evidence="2" id="KW-1185">Reference proteome</keyword>
<dbReference type="EMBL" id="JACRSQ010000010">
    <property type="protein sequence ID" value="MBC8543544.1"/>
    <property type="molecule type" value="Genomic_DNA"/>
</dbReference>
<evidence type="ECO:0000313" key="1">
    <source>
        <dbReference type="EMBL" id="MBC8543544.1"/>
    </source>
</evidence>
<dbReference type="Gene3D" id="3.40.50.880">
    <property type="match status" value="1"/>
</dbReference>
<comment type="caution">
    <text evidence="1">The sequence shown here is derived from an EMBL/GenBank/DDBJ whole genome shotgun (WGS) entry which is preliminary data.</text>
</comment>
<dbReference type="Proteomes" id="UP000657006">
    <property type="component" value="Unassembled WGS sequence"/>
</dbReference>
<dbReference type="CDD" id="cd03143">
    <property type="entry name" value="A4_beta-galactosidase_middle_domain"/>
    <property type="match status" value="1"/>
</dbReference>
<dbReference type="InterPro" id="IPR053161">
    <property type="entry name" value="Ulvan_degrading_GH"/>
</dbReference>
<evidence type="ECO:0008006" key="3">
    <source>
        <dbReference type="Google" id="ProtNLM"/>
    </source>
</evidence>
<gene>
    <name evidence="1" type="ORF">H8730_08305</name>
</gene>
<protein>
    <recommendedName>
        <fullName evidence="3">Alpha-L-rhamnosidase</fullName>
    </recommendedName>
</protein>